<dbReference type="PANTHER" id="PTHR24278:SF31">
    <property type="entry name" value="COAGULATION FACTOR IX"/>
    <property type="match status" value="1"/>
</dbReference>
<dbReference type="GO" id="GO:0007596">
    <property type="term" value="P:blood coagulation"/>
    <property type="evidence" value="ECO:0007669"/>
    <property type="project" value="UniProtKB-KW"/>
</dbReference>
<dbReference type="FunFam" id="2.40.10.10:FF:000120">
    <property type="entry name" value="Putative serine protease"/>
    <property type="match status" value="1"/>
</dbReference>
<comment type="function">
    <text evidence="2">Factor IX is a vitamin K-dependent plasma protein that participates in the intrinsic pathway of blood coagulation by converting factor X to its active form in the presence of Ca(2+) ions, phospholipids, and factor VIIIa.</text>
</comment>
<comment type="catalytic activity">
    <reaction evidence="1">
        <text>Selective cleavage of Arg-|-Ile bond in factor X to form factor Xa.</text>
        <dbReference type="EC" id="3.4.21.22"/>
    </reaction>
</comment>
<evidence type="ECO:0000256" key="9">
    <source>
        <dbReference type="ARBA" id="ARBA00022553"/>
    </source>
</evidence>
<evidence type="ECO:0000256" key="2">
    <source>
        <dbReference type="ARBA" id="ARBA00002741"/>
    </source>
</evidence>
<keyword evidence="18" id="KW-0094">Blood coagulation</keyword>
<evidence type="ECO:0000256" key="25">
    <source>
        <dbReference type="SAM" id="MobiDB-lite"/>
    </source>
</evidence>
<dbReference type="GO" id="GO:0005615">
    <property type="term" value="C:extracellular space"/>
    <property type="evidence" value="ECO:0007669"/>
    <property type="project" value="TreeGrafter"/>
</dbReference>
<dbReference type="PROSITE" id="PS00134">
    <property type="entry name" value="TRYPSIN_HIS"/>
    <property type="match status" value="1"/>
</dbReference>
<dbReference type="PRINTS" id="PR00722">
    <property type="entry name" value="CHYMOTRYPSIN"/>
</dbReference>
<dbReference type="Pfam" id="PF14670">
    <property type="entry name" value="FXa_inhibition"/>
    <property type="match status" value="1"/>
</dbReference>
<feature type="domain" description="EGF-like" evidence="26">
    <location>
        <begin position="120"/>
        <end position="156"/>
    </location>
</feature>
<dbReference type="InterPro" id="IPR043504">
    <property type="entry name" value="Peptidase_S1_PA_chymotrypsin"/>
</dbReference>
<dbReference type="PROSITE" id="PS00135">
    <property type="entry name" value="TRYPSIN_SER"/>
    <property type="match status" value="1"/>
</dbReference>
<dbReference type="EC" id="3.4.21.22" evidence="4"/>
<evidence type="ECO:0000256" key="22">
    <source>
        <dbReference type="ARBA" id="ARBA00031357"/>
    </source>
</evidence>
<gene>
    <name evidence="29" type="ORF">FQA47_019775</name>
</gene>
<dbReference type="InterPro" id="IPR001881">
    <property type="entry name" value="EGF-like_Ca-bd_dom"/>
</dbReference>
<evidence type="ECO:0000256" key="12">
    <source>
        <dbReference type="ARBA" id="ARBA00022723"/>
    </source>
</evidence>
<evidence type="ECO:0000259" key="28">
    <source>
        <dbReference type="PROSITE" id="PS50998"/>
    </source>
</evidence>
<dbReference type="InterPro" id="IPR017857">
    <property type="entry name" value="Coagulation_fac-like_Gla_dom"/>
</dbReference>
<protein>
    <recommendedName>
        <fullName evidence="5">Coagulation factor IX</fullName>
        <ecNumber evidence="4">3.4.21.22</ecNumber>
    </recommendedName>
    <alternativeName>
        <fullName evidence="22">Christmas factor</fullName>
    </alternativeName>
</protein>
<dbReference type="SMART" id="SM00020">
    <property type="entry name" value="Tryp_SPc"/>
    <property type="match status" value="1"/>
</dbReference>
<evidence type="ECO:0000256" key="8">
    <source>
        <dbReference type="ARBA" id="ARBA00022536"/>
    </source>
</evidence>
<dbReference type="GO" id="GO:0006508">
    <property type="term" value="P:proteolysis"/>
    <property type="evidence" value="ECO:0007669"/>
    <property type="project" value="UniProtKB-KW"/>
</dbReference>
<dbReference type="PROSITE" id="PS50998">
    <property type="entry name" value="GLA_2"/>
    <property type="match status" value="1"/>
</dbReference>
<keyword evidence="20 23" id="KW-1015">Disulfide bond</keyword>
<dbReference type="Pfam" id="PF00089">
    <property type="entry name" value="Trypsin"/>
    <property type="match status" value="1"/>
</dbReference>
<evidence type="ECO:0000256" key="3">
    <source>
        <dbReference type="ARBA" id="ARBA00004613"/>
    </source>
</evidence>
<comment type="subcellular location">
    <subcellularLocation>
        <location evidence="3">Secreted</location>
    </subcellularLocation>
</comment>
<keyword evidence="7" id="KW-0964">Secreted</keyword>
<dbReference type="GO" id="GO:0004252">
    <property type="term" value="F:serine-type endopeptidase activity"/>
    <property type="evidence" value="ECO:0007669"/>
    <property type="project" value="UniProtKB-EC"/>
</dbReference>
<dbReference type="FunFam" id="2.10.25.10:FF:000162">
    <property type="entry name" value="Coagulation factor X (Predicted)"/>
    <property type="match status" value="1"/>
</dbReference>
<dbReference type="InterPro" id="IPR001314">
    <property type="entry name" value="Peptidase_S1A"/>
</dbReference>
<evidence type="ECO:0000256" key="23">
    <source>
        <dbReference type="PROSITE-ProRule" id="PRU00076"/>
    </source>
</evidence>
<dbReference type="GO" id="GO:0005509">
    <property type="term" value="F:calcium ion binding"/>
    <property type="evidence" value="ECO:0007669"/>
    <property type="project" value="InterPro"/>
</dbReference>
<evidence type="ECO:0000256" key="15">
    <source>
        <dbReference type="ARBA" id="ARBA00022825"/>
    </source>
</evidence>
<dbReference type="InterPro" id="IPR035972">
    <property type="entry name" value="GLA-like_dom_SF"/>
</dbReference>
<feature type="domain" description="Peptidase S1" evidence="27">
    <location>
        <begin position="327"/>
        <end position="567"/>
    </location>
</feature>
<dbReference type="PROSITE" id="PS00022">
    <property type="entry name" value="EGF_1"/>
    <property type="match status" value="1"/>
</dbReference>
<dbReference type="InterPro" id="IPR000294">
    <property type="entry name" value="GLA_domain"/>
</dbReference>
<evidence type="ECO:0000256" key="18">
    <source>
        <dbReference type="ARBA" id="ARBA00023084"/>
    </source>
</evidence>
<evidence type="ECO:0000256" key="24">
    <source>
        <dbReference type="RuleBase" id="RU363034"/>
    </source>
</evidence>
<dbReference type="Pfam" id="PF00594">
    <property type="entry name" value="Gla"/>
    <property type="match status" value="1"/>
</dbReference>
<keyword evidence="16" id="KW-0106">Calcium</keyword>
<evidence type="ECO:0000259" key="26">
    <source>
        <dbReference type="PROSITE" id="PS50026"/>
    </source>
</evidence>
<feature type="compositionally biased region" description="Polar residues" evidence="25">
    <location>
        <begin position="301"/>
        <end position="310"/>
    </location>
</feature>
<accession>A0A834C0V9</accession>
<keyword evidence="13" id="KW-0732">Signal</keyword>
<dbReference type="PANTHER" id="PTHR24278">
    <property type="entry name" value="COAGULATION FACTOR"/>
    <property type="match status" value="1"/>
</dbReference>
<dbReference type="PROSITE" id="PS01187">
    <property type="entry name" value="EGF_CA"/>
    <property type="match status" value="1"/>
</dbReference>
<feature type="compositionally biased region" description="Polar residues" evidence="25">
    <location>
        <begin position="217"/>
        <end position="238"/>
    </location>
</feature>
<evidence type="ECO:0000256" key="7">
    <source>
        <dbReference type="ARBA" id="ARBA00022525"/>
    </source>
</evidence>
<dbReference type="SMART" id="SM00179">
    <property type="entry name" value="EGF_CA"/>
    <property type="match status" value="2"/>
</dbReference>
<dbReference type="FunFam" id="4.10.740.10:FF:000001">
    <property type="entry name" value="vitamin K-dependent protein S"/>
    <property type="match status" value="1"/>
</dbReference>
<keyword evidence="8 23" id="KW-0245">EGF-like domain</keyword>
<keyword evidence="12" id="KW-0479">Metal-binding</keyword>
<feature type="domain" description="Gla" evidence="28">
    <location>
        <begin position="70"/>
        <end position="118"/>
    </location>
</feature>
<sequence length="572" mass="64283">MRANKHTLIGHKESTDEDKMSCRAGLLLFLLGLQLEMYGLRAESTQENTGAVFVSQQTAHTVLRRQRRFNSGHLEEFLQKDNLERECKEEVCTMEEAREVFENHEKTTSLMLWSVMMCADGDQCDPPPCLNGGVCQDGMSSYLCWCKPNFRGKNCEIDINQCSINNGGCMHFCVMQAQRVVCHCAAGYKLGLDKTSCEPTGEFSCGRVNLGTHTRSIQRQQTSNYTFSPRTVQNSTTPQEDEYYEDDLMQLSDYFDLLFNESDVDDISHKAKVKARSVEPDSGPSTGAEGGIEGDTPNTPPEANQDSSWGFPTMAPIKLKKNYQHRIVGGDVAFPGEIPWQVTLMTRPQSQNRAQPFCGGSLLSEFWVITAAHCLTHVELNFIVRAGEHDVNVDEGPERDHVVAQKHIHPSYNPRISEYNHDIALLKLATPVELSNQRRPICLGPKFFIQNLVREAASSLVSGWGKLRFYGPEATKLQKLEIPYVERPVCKESSSDQITRFMFCAGFADQQKDSCKGDSGGPHATNYKGTWFLTGIVSWGEECAKEGKYGIYTRVSHYYPWIVKITGIRMTN</sequence>
<dbReference type="AlphaFoldDB" id="A0A834C0V9"/>
<dbReference type="Gene3D" id="2.40.10.10">
    <property type="entry name" value="Trypsin-like serine proteases"/>
    <property type="match status" value="2"/>
</dbReference>
<keyword evidence="14 24" id="KW-0378">Hydrolase</keyword>
<reference evidence="29" key="1">
    <citation type="journal article" name="BMC Genomics">
        <title>Long-read sequencing and de novo genome assembly of marine medaka (Oryzias melastigma).</title>
        <authorList>
            <person name="Liang P."/>
            <person name="Saqib H.S.A."/>
            <person name="Ni X."/>
            <person name="Shen Y."/>
        </authorList>
    </citation>
    <scope>NUCLEOTIDE SEQUENCE</scope>
    <source>
        <strain evidence="29">Bigg-433</strain>
    </source>
</reference>
<dbReference type="SUPFAM" id="SSF57196">
    <property type="entry name" value="EGF/Laminin"/>
    <property type="match status" value="1"/>
</dbReference>
<dbReference type="InterPro" id="IPR000742">
    <property type="entry name" value="EGF"/>
</dbReference>
<evidence type="ECO:0000256" key="11">
    <source>
        <dbReference type="ARBA" id="ARBA00022696"/>
    </source>
</evidence>
<comment type="caution">
    <text evidence="29">The sequence shown here is derived from an EMBL/GenBank/DDBJ whole genome shotgun (WGS) entry which is preliminary data.</text>
</comment>
<evidence type="ECO:0000313" key="30">
    <source>
        <dbReference type="Proteomes" id="UP000646548"/>
    </source>
</evidence>
<proteinExistence type="predicted"/>
<dbReference type="PROSITE" id="PS50026">
    <property type="entry name" value="EGF_3"/>
    <property type="match status" value="1"/>
</dbReference>
<keyword evidence="21" id="KW-0325">Glycoprotein</keyword>
<evidence type="ECO:0000256" key="20">
    <source>
        <dbReference type="ARBA" id="ARBA00023157"/>
    </source>
</evidence>
<evidence type="ECO:0000256" key="6">
    <source>
        <dbReference type="ARBA" id="ARBA00022479"/>
    </source>
</evidence>
<dbReference type="Gene3D" id="4.10.740.10">
    <property type="entry name" value="Coagulation Factor IX"/>
    <property type="match status" value="1"/>
</dbReference>
<dbReference type="EMBL" id="WKFB01000639">
    <property type="protein sequence ID" value="KAF6719169.1"/>
    <property type="molecule type" value="Genomic_DNA"/>
</dbReference>
<dbReference type="InterPro" id="IPR001254">
    <property type="entry name" value="Trypsin_dom"/>
</dbReference>
<evidence type="ECO:0000256" key="14">
    <source>
        <dbReference type="ARBA" id="ARBA00022801"/>
    </source>
</evidence>
<dbReference type="InterPro" id="IPR018114">
    <property type="entry name" value="TRYPSIN_HIS"/>
</dbReference>
<dbReference type="InterPro" id="IPR000152">
    <property type="entry name" value="EGF-type_Asp/Asn_hydroxyl_site"/>
</dbReference>
<dbReference type="CDD" id="cd00054">
    <property type="entry name" value="EGF_CA"/>
    <property type="match status" value="1"/>
</dbReference>
<dbReference type="InterPro" id="IPR009003">
    <property type="entry name" value="Peptidase_S1_PA"/>
</dbReference>
<dbReference type="InterPro" id="IPR018097">
    <property type="entry name" value="EGF_Ca-bd_CS"/>
</dbReference>
<evidence type="ECO:0000256" key="1">
    <source>
        <dbReference type="ARBA" id="ARBA00001368"/>
    </source>
</evidence>
<evidence type="ECO:0000256" key="16">
    <source>
        <dbReference type="ARBA" id="ARBA00022837"/>
    </source>
</evidence>
<evidence type="ECO:0000313" key="29">
    <source>
        <dbReference type="EMBL" id="KAF6719169.1"/>
    </source>
</evidence>
<dbReference type="PROSITE" id="PS50240">
    <property type="entry name" value="TRYPSIN_DOM"/>
    <property type="match status" value="1"/>
</dbReference>
<keyword evidence="17" id="KW-0460">Magnesium</keyword>
<dbReference type="SMART" id="SM00181">
    <property type="entry name" value="EGF"/>
    <property type="match status" value="2"/>
</dbReference>
<feature type="region of interest" description="Disordered" evidence="25">
    <location>
        <begin position="271"/>
        <end position="311"/>
    </location>
</feature>
<evidence type="ECO:0000259" key="27">
    <source>
        <dbReference type="PROSITE" id="PS50240"/>
    </source>
</evidence>
<keyword evidence="6" id="KW-0301">Gamma-carboxyglutamic acid</keyword>
<keyword evidence="9" id="KW-0597">Phosphoprotein</keyword>
<dbReference type="SUPFAM" id="SSF50494">
    <property type="entry name" value="Trypsin-like serine proteases"/>
    <property type="match status" value="1"/>
</dbReference>
<evidence type="ECO:0000256" key="10">
    <source>
        <dbReference type="ARBA" id="ARBA00022670"/>
    </source>
</evidence>
<dbReference type="PROSITE" id="PS00010">
    <property type="entry name" value="ASX_HYDROXYL"/>
    <property type="match status" value="1"/>
</dbReference>
<dbReference type="CDD" id="cd00190">
    <property type="entry name" value="Tryp_SPc"/>
    <property type="match status" value="1"/>
</dbReference>
<keyword evidence="11" id="KW-0356">Hemostasis</keyword>
<dbReference type="Proteomes" id="UP000646548">
    <property type="component" value="Unassembled WGS sequence"/>
</dbReference>
<evidence type="ECO:0000256" key="19">
    <source>
        <dbReference type="ARBA" id="ARBA00023145"/>
    </source>
</evidence>
<evidence type="ECO:0000256" key="21">
    <source>
        <dbReference type="ARBA" id="ARBA00023180"/>
    </source>
</evidence>
<evidence type="ECO:0000256" key="13">
    <source>
        <dbReference type="ARBA" id="ARBA00022729"/>
    </source>
</evidence>
<dbReference type="InterPro" id="IPR033116">
    <property type="entry name" value="TRYPSIN_SER"/>
</dbReference>
<keyword evidence="10 24" id="KW-0645">Protease</keyword>
<evidence type="ECO:0000256" key="17">
    <source>
        <dbReference type="ARBA" id="ARBA00022842"/>
    </source>
</evidence>
<dbReference type="PROSITE" id="PS01186">
    <property type="entry name" value="EGF_2"/>
    <property type="match status" value="1"/>
</dbReference>
<dbReference type="SUPFAM" id="SSF57630">
    <property type="entry name" value="GLA-domain"/>
    <property type="match status" value="1"/>
</dbReference>
<organism evidence="29 30">
    <name type="scientific">Oryzias melastigma</name>
    <name type="common">Marine medaka</name>
    <dbReference type="NCBI Taxonomy" id="30732"/>
    <lineage>
        <taxon>Eukaryota</taxon>
        <taxon>Metazoa</taxon>
        <taxon>Chordata</taxon>
        <taxon>Craniata</taxon>
        <taxon>Vertebrata</taxon>
        <taxon>Euteleostomi</taxon>
        <taxon>Actinopterygii</taxon>
        <taxon>Neopterygii</taxon>
        <taxon>Teleostei</taxon>
        <taxon>Neoteleostei</taxon>
        <taxon>Acanthomorphata</taxon>
        <taxon>Ovalentaria</taxon>
        <taxon>Atherinomorphae</taxon>
        <taxon>Beloniformes</taxon>
        <taxon>Adrianichthyidae</taxon>
        <taxon>Oryziinae</taxon>
        <taxon>Oryzias</taxon>
    </lineage>
</organism>
<evidence type="ECO:0000256" key="5">
    <source>
        <dbReference type="ARBA" id="ARBA00019454"/>
    </source>
</evidence>
<dbReference type="SMART" id="SM00069">
    <property type="entry name" value="GLA"/>
    <property type="match status" value="1"/>
</dbReference>
<evidence type="ECO:0000256" key="4">
    <source>
        <dbReference type="ARBA" id="ARBA00012066"/>
    </source>
</evidence>
<comment type="caution">
    <text evidence="23">Lacks conserved residue(s) required for the propagation of feature annotation.</text>
</comment>
<dbReference type="InterPro" id="IPR050442">
    <property type="entry name" value="Peptidase_S1_coag_factors"/>
</dbReference>
<feature type="disulfide bond" evidence="23">
    <location>
        <begin position="146"/>
        <end position="155"/>
    </location>
</feature>
<dbReference type="Gene3D" id="2.10.25.10">
    <property type="entry name" value="Laminin"/>
    <property type="match status" value="2"/>
</dbReference>
<feature type="region of interest" description="Disordered" evidence="25">
    <location>
        <begin position="217"/>
        <end position="241"/>
    </location>
</feature>
<keyword evidence="15 24" id="KW-0720">Serine protease</keyword>
<name>A0A834C0V9_ORYME</name>
<keyword evidence="19" id="KW-0865">Zymogen</keyword>